<dbReference type="InterPro" id="IPR058268">
    <property type="entry name" value="DUF7962"/>
</dbReference>
<keyword evidence="3" id="KW-1185">Reference proteome</keyword>
<evidence type="ECO:0000259" key="1">
    <source>
        <dbReference type="PROSITE" id="PS50405"/>
    </source>
</evidence>
<dbReference type="STRING" id="177199.A0A420YPC6"/>
<dbReference type="SUPFAM" id="SSF52833">
    <property type="entry name" value="Thioredoxin-like"/>
    <property type="match status" value="1"/>
</dbReference>
<name>A0A420YPC6_9PEZI</name>
<dbReference type="InterPro" id="IPR036282">
    <property type="entry name" value="Glutathione-S-Trfase_C_sf"/>
</dbReference>
<sequence length="336" mass="37618">MSSQDLPIILYHYIYSPFAKRLVWYLQLRGIPYTQCLQPPIMPRPDLSEKLGVNYRRIPLLSIGKDIYLDTRLIISKLESLYPSLPKLGASTPDQAAIERLLESLIVEGVFPSAARLIPTSLPLLKDPKFQKDRMEFTGLKMTAQQAAALRPEAVNEIHRAMELLETTLLADGREWLLKTSQPTLADIEAVWPLHWLVLGLPGALPKESINEQKFPKVFAWIKRFDAITRAKAKEVGKVKTVKGDEARDIILGSKYSEQGEGLDATSPLVTFHGLKKGSKVAVWPTDTGASHKDIGELIRLDEKEVVIQQPEGSEVRLHAPRHGFRVRPVGEGAKI</sequence>
<dbReference type="InterPro" id="IPR004045">
    <property type="entry name" value="Glutathione_S-Trfase_N"/>
</dbReference>
<gene>
    <name evidence="2" type="ORF">DL546_009738</name>
</gene>
<dbReference type="InterPro" id="IPR036249">
    <property type="entry name" value="Thioredoxin-like_sf"/>
</dbReference>
<dbReference type="Proteomes" id="UP000275385">
    <property type="component" value="Unassembled WGS sequence"/>
</dbReference>
<feature type="domain" description="GST C-terminal" evidence="1">
    <location>
        <begin position="92"/>
        <end position="242"/>
    </location>
</feature>
<dbReference type="Pfam" id="PF13417">
    <property type="entry name" value="GST_N_3"/>
    <property type="match status" value="1"/>
</dbReference>
<dbReference type="Gene3D" id="1.20.1050.10">
    <property type="match status" value="1"/>
</dbReference>
<comment type="caution">
    <text evidence="2">The sequence shown here is derived from an EMBL/GenBank/DDBJ whole genome shotgun (WGS) entry which is preliminary data.</text>
</comment>
<protein>
    <recommendedName>
        <fullName evidence="1">GST C-terminal domain-containing protein</fullName>
    </recommendedName>
</protein>
<proteinExistence type="predicted"/>
<dbReference type="SUPFAM" id="SSF47616">
    <property type="entry name" value="GST C-terminal domain-like"/>
    <property type="match status" value="1"/>
</dbReference>
<evidence type="ECO:0000313" key="2">
    <source>
        <dbReference type="EMBL" id="RKU49655.1"/>
    </source>
</evidence>
<dbReference type="Gene3D" id="3.40.30.110">
    <property type="match status" value="2"/>
</dbReference>
<dbReference type="InterPro" id="IPR010987">
    <property type="entry name" value="Glutathione-S-Trfase_C-like"/>
</dbReference>
<dbReference type="EMBL" id="QVQW01000001">
    <property type="protein sequence ID" value="RKU49655.1"/>
    <property type="molecule type" value="Genomic_DNA"/>
</dbReference>
<organism evidence="2 3">
    <name type="scientific">Coniochaeta pulveracea</name>
    <dbReference type="NCBI Taxonomy" id="177199"/>
    <lineage>
        <taxon>Eukaryota</taxon>
        <taxon>Fungi</taxon>
        <taxon>Dikarya</taxon>
        <taxon>Ascomycota</taxon>
        <taxon>Pezizomycotina</taxon>
        <taxon>Sordariomycetes</taxon>
        <taxon>Sordariomycetidae</taxon>
        <taxon>Coniochaetales</taxon>
        <taxon>Coniochaetaceae</taxon>
        <taxon>Coniochaeta</taxon>
    </lineage>
</organism>
<evidence type="ECO:0000313" key="3">
    <source>
        <dbReference type="Proteomes" id="UP000275385"/>
    </source>
</evidence>
<dbReference type="CDD" id="cd00299">
    <property type="entry name" value="GST_C_family"/>
    <property type="match status" value="1"/>
</dbReference>
<dbReference type="OrthoDB" id="202840at2759"/>
<accession>A0A420YPC6</accession>
<dbReference type="Pfam" id="PF25907">
    <property type="entry name" value="DUF7962"/>
    <property type="match status" value="1"/>
</dbReference>
<dbReference type="AlphaFoldDB" id="A0A420YPC6"/>
<dbReference type="PROSITE" id="PS50405">
    <property type="entry name" value="GST_CTER"/>
    <property type="match status" value="1"/>
</dbReference>
<reference evidence="2 3" key="1">
    <citation type="submission" date="2018-08" db="EMBL/GenBank/DDBJ databases">
        <title>Draft genome of the lignicolous fungus Coniochaeta pulveracea.</title>
        <authorList>
            <person name="Borstlap C.J."/>
            <person name="De Witt R.N."/>
            <person name="Botha A."/>
            <person name="Volschenk H."/>
        </authorList>
    </citation>
    <scope>NUCLEOTIDE SEQUENCE [LARGE SCALE GENOMIC DNA]</scope>
    <source>
        <strain evidence="2 3">CAB683</strain>
    </source>
</reference>